<dbReference type="InterPro" id="IPR010998">
    <property type="entry name" value="Integrase_recombinase_N"/>
</dbReference>
<dbReference type="KEGG" id="bgz:XH91_35630"/>
<evidence type="ECO:0000256" key="2">
    <source>
        <dbReference type="ARBA" id="ARBA00022908"/>
    </source>
</evidence>
<dbReference type="EMBL" id="CP030054">
    <property type="protein sequence ID" value="QAU50705.1"/>
    <property type="molecule type" value="Genomic_DNA"/>
</dbReference>
<evidence type="ECO:0000259" key="7">
    <source>
        <dbReference type="PROSITE" id="PS51900"/>
    </source>
</evidence>
<dbReference type="Pfam" id="PF00589">
    <property type="entry name" value="Phage_integrase"/>
    <property type="match status" value="1"/>
</dbReference>
<dbReference type="PROSITE" id="PS51900">
    <property type="entry name" value="CB"/>
    <property type="match status" value="1"/>
</dbReference>
<proteinExistence type="inferred from homology"/>
<keyword evidence="2" id="KW-0229">DNA integration</keyword>
<dbReference type="InterPro" id="IPR011010">
    <property type="entry name" value="DNA_brk_join_enz"/>
</dbReference>
<keyword evidence="3 5" id="KW-0238">DNA-binding</keyword>
<dbReference type="Proteomes" id="UP000288972">
    <property type="component" value="Plasmid unnamed1"/>
</dbReference>
<dbReference type="InterPro" id="IPR013762">
    <property type="entry name" value="Integrase-like_cat_sf"/>
</dbReference>
<dbReference type="AlphaFoldDB" id="A0AAE5X8M7"/>
<evidence type="ECO:0000256" key="5">
    <source>
        <dbReference type="PROSITE-ProRule" id="PRU01248"/>
    </source>
</evidence>
<name>A0AAE5X8M7_9BRAD</name>
<geneLocation type="plasmid" evidence="8 10">
    <name>unnamed1</name>
</geneLocation>
<feature type="domain" description="Core-binding (CB)" evidence="7">
    <location>
        <begin position="16"/>
        <end position="97"/>
    </location>
</feature>
<evidence type="ECO:0000256" key="3">
    <source>
        <dbReference type="ARBA" id="ARBA00023125"/>
    </source>
</evidence>
<keyword evidence="8" id="KW-0614">Plasmid</keyword>
<gene>
    <name evidence="8" type="ORF">XH91_35630</name>
    <name evidence="9" type="ORF">XH91_35945</name>
</gene>
<dbReference type="PROSITE" id="PS51898">
    <property type="entry name" value="TYR_RECOMBINASE"/>
    <property type="match status" value="1"/>
</dbReference>
<evidence type="ECO:0000256" key="4">
    <source>
        <dbReference type="ARBA" id="ARBA00023172"/>
    </source>
</evidence>
<evidence type="ECO:0000313" key="9">
    <source>
        <dbReference type="EMBL" id="QAU50739.1"/>
    </source>
</evidence>
<feature type="domain" description="Tyr recombinase" evidence="6">
    <location>
        <begin position="114"/>
        <end position="287"/>
    </location>
</feature>
<dbReference type="GO" id="GO:0006310">
    <property type="term" value="P:DNA recombination"/>
    <property type="evidence" value="ECO:0007669"/>
    <property type="project" value="UniProtKB-KW"/>
</dbReference>
<organism evidence="8 10">
    <name type="scientific">Bradyrhizobium guangzhouense</name>
    <dbReference type="NCBI Taxonomy" id="1325095"/>
    <lineage>
        <taxon>Bacteria</taxon>
        <taxon>Pseudomonadati</taxon>
        <taxon>Pseudomonadota</taxon>
        <taxon>Alphaproteobacteria</taxon>
        <taxon>Hyphomicrobiales</taxon>
        <taxon>Nitrobacteraceae</taxon>
        <taxon>Bradyrhizobium</taxon>
    </lineage>
</organism>
<comment type="similarity">
    <text evidence="1">Belongs to the 'phage' integrase family.</text>
</comment>
<dbReference type="PANTHER" id="PTHR30349">
    <property type="entry name" value="PHAGE INTEGRASE-RELATED"/>
    <property type="match status" value="1"/>
</dbReference>
<accession>A0AAE5X8M7</accession>
<protein>
    <submittedName>
        <fullName evidence="8">Integrase</fullName>
    </submittedName>
</protein>
<evidence type="ECO:0000256" key="1">
    <source>
        <dbReference type="ARBA" id="ARBA00008857"/>
    </source>
</evidence>
<keyword evidence="4" id="KW-0233">DNA recombination</keyword>
<dbReference type="Pfam" id="PF13495">
    <property type="entry name" value="Phage_int_SAM_4"/>
    <property type="match status" value="1"/>
</dbReference>
<dbReference type="InterPro" id="IPR050090">
    <property type="entry name" value="Tyrosine_recombinase_XerCD"/>
</dbReference>
<dbReference type="EMBL" id="CP030054">
    <property type="protein sequence ID" value="QAU50739.1"/>
    <property type="molecule type" value="Genomic_DNA"/>
</dbReference>
<dbReference type="GO" id="GO:0003677">
    <property type="term" value="F:DNA binding"/>
    <property type="evidence" value="ECO:0007669"/>
    <property type="project" value="UniProtKB-UniRule"/>
</dbReference>
<dbReference type="Gene3D" id="1.10.150.130">
    <property type="match status" value="1"/>
</dbReference>
<evidence type="ECO:0000313" key="10">
    <source>
        <dbReference type="Proteomes" id="UP000288972"/>
    </source>
</evidence>
<dbReference type="InterPro" id="IPR002104">
    <property type="entry name" value="Integrase_catalytic"/>
</dbReference>
<dbReference type="SUPFAM" id="SSF56349">
    <property type="entry name" value="DNA breaking-rejoining enzymes"/>
    <property type="match status" value="1"/>
</dbReference>
<dbReference type="GO" id="GO:0015074">
    <property type="term" value="P:DNA integration"/>
    <property type="evidence" value="ECO:0007669"/>
    <property type="project" value="UniProtKB-KW"/>
</dbReference>
<evidence type="ECO:0000259" key="6">
    <source>
        <dbReference type="PROSITE" id="PS51898"/>
    </source>
</evidence>
<dbReference type="InterPro" id="IPR004107">
    <property type="entry name" value="Integrase_SAM-like_N"/>
</dbReference>
<dbReference type="KEGG" id="bgz:XH91_35945"/>
<evidence type="ECO:0000313" key="8">
    <source>
        <dbReference type="EMBL" id="QAU50705.1"/>
    </source>
</evidence>
<dbReference type="Gene3D" id="1.10.443.10">
    <property type="entry name" value="Intergrase catalytic core"/>
    <property type="match status" value="1"/>
</dbReference>
<dbReference type="PANTHER" id="PTHR30349:SF64">
    <property type="entry name" value="PROPHAGE INTEGRASE INTD-RELATED"/>
    <property type="match status" value="1"/>
</dbReference>
<reference evidence="8 10" key="1">
    <citation type="submission" date="2018-06" db="EMBL/GenBank/DDBJ databases">
        <title>Comparative genomics of rhizobia nodulating Arachis hypogaea in China.</title>
        <authorList>
            <person name="Li Y."/>
        </authorList>
    </citation>
    <scope>NUCLEOTIDE SEQUENCE [LARGE SCALE GENOMIC DNA]</scope>
    <source>
        <strain evidence="8 10">CCBAU 51670</strain>
        <plasmid evidence="8 10">unnamed1</plasmid>
    </source>
</reference>
<dbReference type="InterPro" id="IPR044068">
    <property type="entry name" value="CB"/>
</dbReference>
<sequence>MLVFAPPLSRQETQMATMSPLRQRMIEDMTVRNLSPSTQQSYIYAIAKFSRHFGYAPDRLSFEQVRAYQLHLIGQKRSWSHINQVACALRFFYGVTLGQTEAFERIIGGQKPDKLPLVLSAEEIERFLDAVTGVRNRVVLATAYAAGLRVSEVVRLKVSSIDSKRMLIHIENGKGGRDRYAMLSPRLLEILRTYWMRARPGLWLFPGQDPSEHVSVRCVQAACRAARRRARLAKPITVHTLRHSFATHLLESGIDIRIIQVLLGHADLGSTARYAQVATNLLARTTSPFDGLSVRVIPPD</sequence>